<evidence type="ECO:0000313" key="15">
    <source>
        <dbReference type="Proteomes" id="UP000503640"/>
    </source>
</evidence>
<dbReference type="InterPro" id="IPR004276">
    <property type="entry name" value="GlycoTrans_28_N"/>
</dbReference>
<keyword evidence="15" id="KW-1185">Reference proteome</keyword>
<keyword evidence="9 10" id="KW-0961">Cell wall biogenesis/degradation</keyword>
<dbReference type="EC" id="2.4.1.227" evidence="10"/>
<comment type="similarity">
    <text evidence="10">Belongs to the glycosyltransferase 28 family. MurG subfamily.</text>
</comment>
<dbReference type="RefSeq" id="WP_176064248.1">
    <property type="nucleotide sequence ID" value="NZ_BJTG01000003.1"/>
</dbReference>
<feature type="binding site" evidence="10">
    <location>
        <position position="245"/>
    </location>
    <ligand>
        <name>UDP-N-acetyl-alpha-D-glucosamine</name>
        <dbReference type="ChEBI" id="CHEBI:57705"/>
    </ligand>
</feature>
<keyword evidence="5 10" id="KW-0133">Cell shape</keyword>
<feature type="binding site" evidence="10">
    <location>
        <position position="290"/>
    </location>
    <ligand>
        <name>UDP-N-acetyl-alpha-D-glucosamine</name>
        <dbReference type="ChEBI" id="CHEBI:57705"/>
    </ligand>
</feature>
<dbReference type="CDD" id="cd03785">
    <property type="entry name" value="GT28_MurG"/>
    <property type="match status" value="1"/>
</dbReference>
<dbReference type="PANTHER" id="PTHR21015">
    <property type="entry name" value="UDP-N-ACETYLGLUCOSAMINE--N-ACETYLMURAMYL-(PENTAPEPTIDE) PYROPHOSPHORYL-UNDECAPRENOL N-ACETYLGLUCOSAMINE TRANSFERASE 1"/>
    <property type="match status" value="1"/>
</dbReference>
<dbReference type="Pfam" id="PF04101">
    <property type="entry name" value="Glyco_tran_28_C"/>
    <property type="match status" value="1"/>
</dbReference>
<name>A0A7I9VK59_9BACT</name>
<organism evidence="14 15">
    <name type="scientific">Anaeromyxobacter diazotrophicus</name>
    <dbReference type="NCBI Taxonomy" id="2590199"/>
    <lineage>
        <taxon>Bacteria</taxon>
        <taxon>Pseudomonadati</taxon>
        <taxon>Myxococcota</taxon>
        <taxon>Myxococcia</taxon>
        <taxon>Myxococcales</taxon>
        <taxon>Cystobacterineae</taxon>
        <taxon>Anaeromyxobacteraceae</taxon>
        <taxon>Anaeromyxobacter</taxon>
    </lineage>
</organism>
<evidence type="ECO:0000256" key="2">
    <source>
        <dbReference type="ARBA" id="ARBA00022618"/>
    </source>
</evidence>
<evidence type="ECO:0000256" key="10">
    <source>
        <dbReference type="HAMAP-Rule" id="MF_00033"/>
    </source>
</evidence>
<evidence type="ECO:0000256" key="11">
    <source>
        <dbReference type="SAM" id="MobiDB-lite"/>
    </source>
</evidence>
<dbReference type="Gene3D" id="3.40.50.2000">
    <property type="entry name" value="Glycogen Phosphorylase B"/>
    <property type="match status" value="2"/>
</dbReference>
<dbReference type="Proteomes" id="UP000503640">
    <property type="component" value="Unassembled WGS sequence"/>
</dbReference>
<feature type="binding site" evidence="10">
    <location>
        <position position="124"/>
    </location>
    <ligand>
        <name>UDP-N-acetyl-alpha-D-glucosamine</name>
        <dbReference type="ChEBI" id="CHEBI:57705"/>
    </ligand>
</feature>
<dbReference type="HAMAP" id="MF_00033">
    <property type="entry name" value="MurG"/>
    <property type="match status" value="1"/>
</dbReference>
<dbReference type="GO" id="GO:0050511">
    <property type="term" value="F:undecaprenyldiphospho-muramoylpentapeptide beta-N-acetylglucosaminyltransferase activity"/>
    <property type="evidence" value="ECO:0007669"/>
    <property type="project" value="UniProtKB-UniRule"/>
</dbReference>
<reference evidence="15" key="1">
    <citation type="journal article" date="2020" name="Appl. Environ. Microbiol.">
        <title>Diazotrophic Anaeromyxobacter Isolates from Soils.</title>
        <authorList>
            <person name="Masuda Y."/>
            <person name="Yamanaka H."/>
            <person name="Xu Z.X."/>
            <person name="Shiratori Y."/>
            <person name="Aono T."/>
            <person name="Amachi S."/>
            <person name="Senoo K."/>
            <person name="Itoh H."/>
        </authorList>
    </citation>
    <scope>NUCLEOTIDE SEQUENCE [LARGE SCALE GENOMIC DNA]</scope>
    <source>
        <strain evidence="15">R267</strain>
    </source>
</reference>
<dbReference type="EMBL" id="BJTG01000003">
    <property type="protein sequence ID" value="GEJ56771.1"/>
    <property type="molecule type" value="Genomic_DNA"/>
</dbReference>
<evidence type="ECO:0000256" key="7">
    <source>
        <dbReference type="ARBA" id="ARBA00023136"/>
    </source>
</evidence>
<keyword evidence="8 10" id="KW-0131">Cell cycle</keyword>
<keyword evidence="7 10" id="KW-0472">Membrane</keyword>
<dbReference type="UniPathway" id="UPA00219"/>
<dbReference type="Pfam" id="PF03033">
    <property type="entry name" value="Glyco_transf_28"/>
    <property type="match status" value="1"/>
</dbReference>
<evidence type="ECO:0000313" key="14">
    <source>
        <dbReference type="EMBL" id="GEJ56771.1"/>
    </source>
</evidence>
<feature type="binding site" evidence="10">
    <location>
        <begin position="10"/>
        <end position="12"/>
    </location>
    <ligand>
        <name>UDP-N-acetyl-alpha-D-glucosamine</name>
        <dbReference type="ChEBI" id="CHEBI:57705"/>
    </ligand>
</feature>
<keyword evidence="2 10" id="KW-0132">Cell division</keyword>
<feature type="region of interest" description="Disordered" evidence="11">
    <location>
        <begin position="360"/>
        <end position="395"/>
    </location>
</feature>
<gene>
    <name evidence="10 14" type="primary">murG</name>
    <name evidence="14" type="ORF">AMYX_15120</name>
</gene>
<keyword evidence="1 10" id="KW-1003">Cell membrane</keyword>
<dbReference type="GO" id="GO:0005975">
    <property type="term" value="P:carbohydrate metabolic process"/>
    <property type="evidence" value="ECO:0007669"/>
    <property type="project" value="InterPro"/>
</dbReference>
<sequence>MRMLVAGGGTGGHVFPGVALAEEVVTRHPQNDVVFAGTARGLEARVVPAAGFPIELIEVKGLKGKGLLGLLANLLLLPRAFVQCWRILRRWRPDVVVGVGGYASGPVVLAAALLRIPTAVQEQNAVAGFTNRVLGWFVQAAFTAFPEAGRYFAERKVHQLGNPIRRELMDNYMRPVQEHEQLRLLVFGGSQGAHALNMRVIEALPHLADLKDRLEITHQTGARDRQQVEQGYAACGFRVDVREFIEDMSEAYARADLVLCRAGATTLAELTVCKKPSILVPFPAAADNHQVMNAKSLVDAGAAVMIEERDLNGEVLARELRAILGQPARRAQMSRAAGRLGAPQAAREIADVCTELVRRRWGSPRGQDRGPGFAPVRPALPAQAPEDAPEAPPTP</sequence>
<comment type="catalytic activity">
    <reaction evidence="10">
        <text>di-trans,octa-cis-undecaprenyl diphospho-N-acetyl-alpha-D-muramoyl-L-alanyl-D-glutamyl-meso-2,6-diaminopimeloyl-D-alanyl-D-alanine + UDP-N-acetyl-alpha-D-glucosamine = di-trans,octa-cis-undecaprenyl diphospho-[N-acetyl-alpha-D-glucosaminyl-(1-&gt;4)]-N-acetyl-alpha-D-muramoyl-L-alanyl-D-glutamyl-meso-2,6-diaminopimeloyl-D-alanyl-D-alanine + UDP + H(+)</text>
        <dbReference type="Rhea" id="RHEA:31227"/>
        <dbReference type="ChEBI" id="CHEBI:15378"/>
        <dbReference type="ChEBI" id="CHEBI:57705"/>
        <dbReference type="ChEBI" id="CHEBI:58223"/>
        <dbReference type="ChEBI" id="CHEBI:61387"/>
        <dbReference type="ChEBI" id="CHEBI:61388"/>
        <dbReference type="EC" id="2.4.1.227"/>
    </reaction>
</comment>
<evidence type="ECO:0000256" key="8">
    <source>
        <dbReference type="ARBA" id="ARBA00023306"/>
    </source>
</evidence>
<dbReference type="GO" id="GO:0071555">
    <property type="term" value="P:cell wall organization"/>
    <property type="evidence" value="ECO:0007669"/>
    <property type="project" value="UniProtKB-KW"/>
</dbReference>
<dbReference type="GO" id="GO:0051301">
    <property type="term" value="P:cell division"/>
    <property type="evidence" value="ECO:0007669"/>
    <property type="project" value="UniProtKB-KW"/>
</dbReference>
<comment type="caution">
    <text evidence="10">Lacks conserved residue(s) required for the propagation of feature annotation.</text>
</comment>
<evidence type="ECO:0000256" key="4">
    <source>
        <dbReference type="ARBA" id="ARBA00022679"/>
    </source>
</evidence>
<dbReference type="AlphaFoldDB" id="A0A7I9VK59"/>
<feature type="domain" description="Glycosyltransferase family 28 N-terminal" evidence="12">
    <location>
        <begin position="4"/>
        <end position="142"/>
    </location>
</feature>
<evidence type="ECO:0000256" key="6">
    <source>
        <dbReference type="ARBA" id="ARBA00022984"/>
    </source>
</evidence>
<feature type="binding site" evidence="10">
    <location>
        <position position="190"/>
    </location>
    <ligand>
        <name>UDP-N-acetyl-alpha-D-glucosamine</name>
        <dbReference type="ChEBI" id="CHEBI:57705"/>
    </ligand>
</feature>
<comment type="subcellular location">
    <subcellularLocation>
        <location evidence="10">Cell membrane</location>
        <topology evidence="10">Peripheral membrane protein</topology>
        <orientation evidence="10">Cytoplasmic side</orientation>
    </subcellularLocation>
</comment>
<proteinExistence type="inferred from homology"/>
<keyword evidence="4 10" id="KW-0808">Transferase</keyword>
<accession>A0A7I9VK59</accession>
<dbReference type="PANTHER" id="PTHR21015:SF22">
    <property type="entry name" value="GLYCOSYLTRANSFERASE"/>
    <property type="match status" value="1"/>
</dbReference>
<comment type="pathway">
    <text evidence="10">Cell wall biogenesis; peptidoglycan biosynthesis.</text>
</comment>
<dbReference type="GO" id="GO:0005886">
    <property type="term" value="C:plasma membrane"/>
    <property type="evidence" value="ECO:0007669"/>
    <property type="project" value="UniProtKB-SubCell"/>
</dbReference>
<keyword evidence="3 10" id="KW-0328">Glycosyltransferase</keyword>
<dbReference type="NCBIfam" id="TIGR01133">
    <property type="entry name" value="murG"/>
    <property type="match status" value="1"/>
</dbReference>
<evidence type="ECO:0000259" key="13">
    <source>
        <dbReference type="Pfam" id="PF04101"/>
    </source>
</evidence>
<evidence type="ECO:0000256" key="5">
    <source>
        <dbReference type="ARBA" id="ARBA00022960"/>
    </source>
</evidence>
<dbReference type="GO" id="GO:0009252">
    <property type="term" value="P:peptidoglycan biosynthetic process"/>
    <property type="evidence" value="ECO:0007669"/>
    <property type="project" value="UniProtKB-UniRule"/>
</dbReference>
<comment type="function">
    <text evidence="10">Cell wall formation. Catalyzes the transfer of a GlcNAc subunit on undecaprenyl-pyrophosphoryl-MurNAc-pentapeptide (lipid intermediate I) to form undecaprenyl-pyrophosphoryl-MurNAc-(pentapeptide)GlcNAc (lipid intermediate II).</text>
</comment>
<keyword evidence="6 10" id="KW-0573">Peptidoglycan synthesis</keyword>
<dbReference type="InterPro" id="IPR007235">
    <property type="entry name" value="Glyco_trans_28_C"/>
</dbReference>
<evidence type="ECO:0000256" key="3">
    <source>
        <dbReference type="ARBA" id="ARBA00022676"/>
    </source>
</evidence>
<dbReference type="InterPro" id="IPR006009">
    <property type="entry name" value="GlcNAc_MurG"/>
</dbReference>
<evidence type="ECO:0000256" key="1">
    <source>
        <dbReference type="ARBA" id="ARBA00022475"/>
    </source>
</evidence>
<comment type="caution">
    <text evidence="14">The sequence shown here is derived from an EMBL/GenBank/DDBJ whole genome shotgun (WGS) entry which is preliminary data.</text>
</comment>
<protein>
    <recommendedName>
        <fullName evidence="10">UDP-N-acetylglucosamine--N-acetylmuramyl-(pentapeptide) pyrophosphoryl-undecaprenol N-acetylglucosamine transferase</fullName>
        <ecNumber evidence="10">2.4.1.227</ecNumber>
    </recommendedName>
    <alternativeName>
        <fullName evidence="10">Undecaprenyl-PP-MurNAc-pentapeptide-UDPGlcNAc GlcNAc transferase</fullName>
    </alternativeName>
</protein>
<feature type="domain" description="Glycosyl transferase family 28 C-terminal" evidence="13">
    <location>
        <begin position="184"/>
        <end position="347"/>
    </location>
</feature>
<evidence type="ECO:0000259" key="12">
    <source>
        <dbReference type="Pfam" id="PF03033"/>
    </source>
</evidence>
<dbReference type="GO" id="GO:0008360">
    <property type="term" value="P:regulation of cell shape"/>
    <property type="evidence" value="ECO:0007669"/>
    <property type="project" value="UniProtKB-KW"/>
</dbReference>
<dbReference type="SUPFAM" id="SSF53756">
    <property type="entry name" value="UDP-Glycosyltransferase/glycogen phosphorylase"/>
    <property type="match status" value="1"/>
</dbReference>
<evidence type="ECO:0000256" key="9">
    <source>
        <dbReference type="ARBA" id="ARBA00023316"/>
    </source>
</evidence>
<feature type="binding site" evidence="10">
    <location>
        <position position="165"/>
    </location>
    <ligand>
        <name>UDP-N-acetyl-alpha-D-glucosamine</name>
        <dbReference type="ChEBI" id="CHEBI:57705"/>
    </ligand>
</feature>